<organism evidence="2 3">
    <name type="scientific">Volvox africanus</name>
    <dbReference type="NCBI Taxonomy" id="51714"/>
    <lineage>
        <taxon>Eukaryota</taxon>
        <taxon>Viridiplantae</taxon>
        <taxon>Chlorophyta</taxon>
        <taxon>core chlorophytes</taxon>
        <taxon>Chlorophyceae</taxon>
        <taxon>CS clade</taxon>
        <taxon>Chlamydomonadales</taxon>
        <taxon>Volvocaceae</taxon>
        <taxon>Volvox</taxon>
    </lineage>
</organism>
<sequence>LSVLASGVSSAAAADTAGVGSAAASLAAPSPAAVAGGFPISLSRAASSSEGSDSKDARRTSIFCSSPVALSRSTATLSVASYSTSGSKTVTSTAGEAAGALTT</sequence>
<dbReference type="Proteomes" id="UP000747399">
    <property type="component" value="Unassembled WGS sequence"/>
</dbReference>
<evidence type="ECO:0000256" key="1">
    <source>
        <dbReference type="SAM" id="MobiDB-lite"/>
    </source>
</evidence>
<evidence type="ECO:0000313" key="3">
    <source>
        <dbReference type="Proteomes" id="UP000747399"/>
    </source>
</evidence>
<feature type="non-terminal residue" evidence="2">
    <location>
        <position position="103"/>
    </location>
</feature>
<accession>A0A8J4BL66</accession>
<keyword evidence="3" id="KW-1185">Reference proteome</keyword>
<feature type="non-terminal residue" evidence="2">
    <location>
        <position position="1"/>
    </location>
</feature>
<comment type="caution">
    <text evidence="2">The sequence shown here is derived from an EMBL/GenBank/DDBJ whole genome shotgun (WGS) entry which is preliminary data.</text>
</comment>
<evidence type="ECO:0000313" key="2">
    <source>
        <dbReference type="EMBL" id="GIL63823.1"/>
    </source>
</evidence>
<feature type="compositionally biased region" description="Polar residues" evidence="1">
    <location>
        <begin position="83"/>
        <end position="94"/>
    </location>
</feature>
<dbReference type="AlphaFoldDB" id="A0A8J4BL66"/>
<protein>
    <submittedName>
        <fullName evidence="2">Uncharacterized protein</fullName>
    </submittedName>
</protein>
<reference evidence="2" key="1">
    <citation type="journal article" date="2021" name="Proc. Natl. Acad. Sci. U.S.A.">
        <title>Three genomes in the algal genus Volvox reveal the fate of a haploid sex-determining region after a transition to homothallism.</title>
        <authorList>
            <person name="Yamamoto K."/>
            <person name="Hamaji T."/>
            <person name="Kawai-Toyooka H."/>
            <person name="Matsuzaki R."/>
            <person name="Takahashi F."/>
            <person name="Nishimura Y."/>
            <person name="Kawachi M."/>
            <person name="Noguchi H."/>
            <person name="Minakuchi Y."/>
            <person name="Umen J.G."/>
            <person name="Toyoda A."/>
            <person name="Nozaki H."/>
        </authorList>
    </citation>
    <scope>NUCLEOTIDE SEQUENCE</scope>
    <source>
        <strain evidence="2">NIES-3780</strain>
    </source>
</reference>
<feature type="region of interest" description="Disordered" evidence="1">
    <location>
        <begin position="83"/>
        <end position="103"/>
    </location>
</feature>
<dbReference type="EMBL" id="BNCO01000060">
    <property type="protein sequence ID" value="GIL63823.1"/>
    <property type="molecule type" value="Genomic_DNA"/>
</dbReference>
<proteinExistence type="predicted"/>
<gene>
    <name evidence="2" type="ORF">Vafri_17816</name>
</gene>
<name>A0A8J4BL66_9CHLO</name>